<dbReference type="InterPro" id="IPR016163">
    <property type="entry name" value="Ald_DH_C"/>
</dbReference>
<dbReference type="InterPro" id="IPR016161">
    <property type="entry name" value="Ald_DH/histidinol_DH"/>
</dbReference>
<feature type="domain" description="Aldehyde dehydrogenase" evidence="2">
    <location>
        <begin position="148"/>
        <end position="332"/>
    </location>
</feature>
<dbReference type="EMBL" id="WMBF01000128">
    <property type="protein sequence ID" value="MBW5422719.1"/>
    <property type="molecule type" value="Genomic_DNA"/>
</dbReference>
<dbReference type="SUPFAM" id="SSF53720">
    <property type="entry name" value="ALDH-like"/>
    <property type="match status" value="1"/>
</dbReference>
<dbReference type="Gene3D" id="3.40.605.10">
    <property type="entry name" value="Aldehyde Dehydrogenase, Chain A, domain 1"/>
    <property type="match status" value="1"/>
</dbReference>
<dbReference type="Gene3D" id="3.40.309.10">
    <property type="entry name" value="Aldehyde Dehydrogenase, Chain A, domain 2"/>
    <property type="match status" value="1"/>
</dbReference>
<evidence type="ECO:0000256" key="1">
    <source>
        <dbReference type="ARBA" id="ARBA00023002"/>
    </source>
</evidence>
<evidence type="ECO:0000313" key="4">
    <source>
        <dbReference type="Proteomes" id="UP001197114"/>
    </source>
</evidence>
<dbReference type="InterPro" id="IPR016162">
    <property type="entry name" value="Ald_DH_N"/>
</dbReference>
<dbReference type="Pfam" id="PF00171">
    <property type="entry name" value="Aldedh"/>
    <property type="match status" value="1"/>
</dbReference>
<reference evidence="3 4" key="1">
    <citation type="submission" date="2019-11" db="EMBL/GenBank/DDBJ databases">
        <authorList>
            <person name="Ay H."/>
        </authorList>
    </citation>
    <scope>NUCLEOTIDE SEQUENCE [LARGE SCALE GENOMIC DNA]</scope>
    <source>
        <strain evidence="3 4">BG9H</strain>
    </source>
</reference>
<dbReference type="InterPro" id="IPR015590">
    <property type="entry name" value="Aldehyde_DH_dom"/>
</dbReference>
<name>A0ABS6YMT3_9ACTN</name>
<keyword evidence="1" id="KW-0560">Oxidoreductase</keyword>
<evidence type="ECO:0000313" key="3">
    <source>
        <dbReference type="EMBL" id="MBW5422719.1"/>
    </source>
</evidence>
<dbReference type="Proteomes" id="UP001197114">
    <property type="component" value="Unassembled WGS sequence"/>
</dbReference>
<proteinExistence type="predicted"/>
<keyword evidence="4" id="KW-1185">Reference proteome</keyword>
<accession>A0ABS6YMT3</accession>
<organism evidence="3 4">
    <name type="scientific">Streptomyces anatolicus</name>
    <dbReference type="NCBI Taxonomy" id="2675858"/>
    <lineage>
        <taxon>Bacteria</taxon>
        <taxon>Bacillati</taxon>
        <taxon>Actinomycetota</taxon>
        <taxon>Actinomycetes</taxon>
        <taxon>Kitasatosporales</taxon>
        <taxon>Streptomycetaceae</taxon>
        <taxon>Streptomyces</taxon>
    </lineage>
</organism>
<evidence type="ECO:0000259" key="2">
    <source>
        <dbReference type="Pfam" id="PF00171"/>
    </source>
</evidence>
<protein>
    <submittedName>
        <fullName evidence="3">Aldehyde dehydrogenase family protein</fullName>
    </submittedName>
</protein>
<comment type="caution">
    <text evidence="3">The sequence shown here is derived from an EMBL/GenBank/DDBJ whole genome shotgun (WGS) entry which is preliminary data.</text>
</comment>
<gene>
    <name evidence="3" type="ORF">GKQ77_14295</name>
</gene>
<sequence>MTRPALLDALGPAGPFRSRRRTPVTDVTGRTVAELCLVPPMFVGRAANALRRAEPMTQDAVVSAISTAGKSFSTDAIGGITAEEHALRVARVSGLPIGVVRAATRNVAAAAANVYRDVQQARPVTAVTEWRDPLTRTGRAVWCRRGDVLGVLAAGNHPAVHTGWLQALALGYRVALRPSQREPFTPYRLVTALRGAGLGTDRLVLLPTDHDTAREILRNADLGLVYGSAQVVEAHARDSRVLPQGPGRSKVLLTAEVDWREYVDVIVESVSSEAGTACTNATAVLVEGDPGPLAEALADRLSKLPALPPEDEHAALPVQSMTRARALQAYVQGRSTGIPWLGVQDMLVDLGDGSAALRPLIHQLDAPDPGQLGAEMPFPCVWVAPWSRRDGIEPLRDTLVLTAITRDDDLVDDLVAEPTIRSIHLGPRPTHTSVPEMPHDGFLAEFLMRTKGVIR</sequence>